<evidence type="ECO:0000313" key="5">
    <source>
        <dbReference type="EMBL" id="TLS67930.1"/>
    </source>
</evidence>
<proteinExistence type="predicted"/>
<dbReference type="PROSITE" id="PS50893">
    <property type="entry name" value="ABC_TRANSPORTER_2"/>
    <property type="match status" value="1"/>
</dbReference>
<dbReference type="PANTHER" id="PTHR45772:SF10">
    <property type="entry name" value="LIPOPOLYSACCHARIDE EXPORT SYSTEM ATP-BINDING PROTEIN LPTB"/>
    <property type="match status" value="1"/>
</dbReference>
<name>A0A5R9GPN3_9PROT</name>
<dbReference type="SMART" id="SM00382">
    <property type="entry name" value="AAA"/>
    <property type="match status" value="1"/>
</dbReference>
<comment type="caution">
    <text evidence="5">The sequence shown here is derived from an EMBL/GenBank/DDBJ whole genome shotgun (WGS) entry which is preliminary data.</text>
</comment>
<dbReference type="InterPro" id="IPR027417">
    <property type="entry name" value="P-loop_NTPase"/>
</dbReference>
<gene>
    <name evidence="5" type="primary">lptB</name>
    <name evidence="5" type="ORF">FEF65_05655</name>
</gene>
<evidence type="ECO:0000313" key="6">
    <source>
        <dbReference type="Proteomes" id="UP000306585"/>
    </source>
</evidence>
<dbReference type="Pfam" id="PF00005">
    <property type="entry name" value="ABC_tran"/>
    <property type="match status" value="1"/>
</dbReference>
<protein>
    <submittedName>
        <fullName evidence="5">LPS export ABC transporter ATP-binding protein</fullName>
    </submittedName>
</protein>
<reference evidence="5 6" key="1">
    <citation type="journal article" date="2019" name="Appl. Environ. Microbiol.">
        <title>Environmental Evidence and Genomic Insight of Iron-oxidizing Bacteria Preference Towards More Corrosion Resistant Stainless Steel at Higher Salinities.</title>
        <authorList>
            <person name="Garrison C.E."/>
            <person name="Price K.A."/>
            <person name="Field E.K."/>
        </authorList>
    </citation>
    <scope>NUCLEOTIDE SEQUENCE [LARGE SCALE GENOMIC DNA]</scope>
    <source>
        <strain evidence="5 6">P3</strain>
    </source>
</reference>
<dbReference type="InterPro" id="IPR003593">
    <property type="entry name" value="AAA+_ATPase"/>
</dbReference>
<dbReference type="PANTHER" id="PTHR45772">
    <property type="entry name" value="CONSERVED COMPONENT OF ABC TRANSPORTER FOR NATURAL AMINO ACIDS-RELATED"/>
    <property type="match status" value="1"/>
</dbReference>
<keyword evidence="2" id="KW-0547">Nucleotide-binding</keyword>
<dbReference type="GO" id="GO:0055085">
    <property type="term" value="P:transmembrane transport"/>
    <property type="evidence" value="ECO:0007669"/>
    <property type="project" value="InterPro"/>
</dbReference>
<dbReference type="EMBL" id="VBRY01000004">
    <property type="protein sequence ID" value="TLS67930.1"/>
    <property type="molecule type" value="Genomic_DNA"/>
</dbReference>
<keyword evidence="3 5" id="KW-0067">ATP-binding</keyword>
<dbReference type="SUPFAM" id="SSF52540">
    <property type="entry name" value="P-loop containing nucleoside triphosphate hydrolases"/>
    <property type="match status" value="1"/>
</dbReference>
<dbReference type="GO" id="GO:0005524">
    <property type="term" value="F:ATP binding"/>
    <property type="evidence" value="ECO:0007669"/>
    <property type="project" value="UniProtKB-KW"/>
</dbReference>
<accession>A0A5R9GPN3</accession>
<evidence type="ECO:0000256" key="3">
    <source>
        <dbReference type="ARBA" id="ARBA00022840"/>
    </source>
</evidence>
<dbReference type="CDD" id="cd03218">
    <property type="entry name" value="ABC_YhbG"/>
    <property type="match status" value="1"/>
</dbReference>
<organism evidence="5 6">
    <name type="scientific">Mariprofundus erugo</name>
    <dbReference type="NCBI Taxonomy" id="2528639"/>
    <lineage>
        <taxon>Bacteria</taxon>
        <taxon>Pseudomonadati</taxon>
        <taxon>Pseudomonadota</taxon>
        <taxon>Candidatius Mariprofundia</taxon>
        <taxon>Mariprofundales</taxon>
        <taxon>Mariprofundaceae</taxon>
        <taxon>Mariprofundus</taxon>
    </lineage>
</organism>
<dbReference type="InterPro" id="IPR051120">
    <property type="entry name" value="ABC_AA/LPS_Transport"/>
</dbReference>
<evidence type="ECO:0000256" key="2">
    <source>
        <dbReference type="ARBA" id="ARBA00022741"/>
    </source>
</evidence>
<dbReference type="InterPro" id="IPR030921">
    <property type="entry name" value="LPS_export_LptB"/>
</dbReference>
<sequence length="243" mass="26893">MSTVHHLSARGLCKTYRNKQVVSSVDIDIYSGECIGLLGPNGAGKTTSFYMVCGLIPADHGHVMLDDQDITGKPMHLRARSGIGYLPQEASIFRKLTVRENLLAIFETLNMPSIRIEEELESLLVDLGIEAVQHQKAYTLSGGQRRRTEIARALVTKPKFLLLDEPFAGVDPIAVEDIQAIIAELRRKGIGILITDHNVRDTLAICDRAYLMSAGQIIVRGKPDEIISHPDARRLYLGESFSM</sequence>
<dbReference type="Gene3D" id="3.40.50.300">
    <property type="entry name" value="P-loop containing nucleotide triphosphate hydrolases"/>
    <property type="match status" value="1"/>
</dbReference>
<dbReference type="GO" id="GO:0016887">
    <property type="term" value="F:ATP hydrolysis activity"/>
    <property type="evidence" value="ECO:0007669"/>
    <property type="project" value="InterPro"/>
</dbReference>
<dbReference type="RefSeq" id="WP_138238827.1">
    <property type="nucleotide sequence ID" value="NZ_VBRY01000004.1"/>
</dbReference>
<dbReference type="FunFam" id="3.40.50.300:FF:000151">
    <property type="entry name" value="Lipopolysaccharide ABC transporter ATP-binding protein"/>
    <property type="match status" value="1"/>
</dbReference>
<evidence type="ECO:0000256" key="1">
    <source>
        <dbReference type="ARBA" id="ARBA00022448"/>
    </source>
</evidence>
<evidence type="ECO:0000259" key="4">
    <source>
        <dbReference type="PROSITE" id="PS50893"/>
    </source>
</evidence>
<dbReference type="AlphaFoldDB" id="A0A5R9GPN3"/>
<feature type="domain" description="ABC transporter" evidence="4">
    <location>
        <begin position="7"/>
        <end position="239"/>
    </location>
</feature>
<dbReference type="InterPro" id="IPR003439">
    <property type="entry name" value="ABC_transporter-like_ATP-bd"/>
</dbReference>
<dbReference type="NCBIfam" id="TIGR04406">
    <property type="entry name" value="LPS_export_lptB"/>
    <property type="match status" value="1"/>
</dbReference>
<keyword evidence="6" id="KW-1185">Reference proteome</keyword>
<dbReference type="GO" id="GO:0043190">
    <property type="term" value="C:ATP-binding cassette (ABC) transporter complex"/>
    <property type="evidence" value="ECO:0007669"/>
    <property type="project" value="InterPro"/>
</dbReference>
<dbReference type="Proteomes" id="UP000306585">
    <property type="component" value="Unassembled WGS sequence"/>
</dbReference>
<keyword evidence="1" id="KW-0813">Transport</keyword>